<dbReference type="RefSeq" id="WP_007789565.1">
    <property type="nucleotide sequence ID" value="NZ_ADGQ01000054.1"/>
</dbReference>
<keyword evidence="2" id="KW-1185">Reference proteome</keyword>
<evidence type="ECO:0000313" key="2">
    <source>
        <dbReference type="Proteomes" id="UP000003244"/>
    </source>
</evidence>
<sequence>MESIIMKFEVDRSENNETVKFLIPDLENSSVNITDSNTQDIENLFNLIFQEVIKRKKLIEFELDDSNNDLFNEVANDIVIQINSEIKNAESDFKKIIELDNA</sequence>
<organism evidence="1 2">
    <name type="scientific">Peptostreptococcus stomatis DSM 17678</name>
    <dbReference type="NCBI Taxonomy" id="596315"/>
    <lineage>
        <taxon>Bacteria</taxon>
        <taxon>Bacillati</taxon>
        <taxon>Bacillota</taxon>
        <taxon>Clostridia</taxon>
        <taxon>Peptostreptococcales</taxon>
        <taxon>Peptostreptococcaceae</taxon>
        <taxon>Peptostreptococcus</taxon>
    </lineage>
</organism>
<proteinExistence type="predicted"/>
<gene>
    <name evidence="1" type="ORF">HMPREF0634_0684</name>
</gene>
<dbReference type="Proteomes" id="UP000003244">
    <property type="component" value="Unassembled WGS sequence"/>
</dbReference>
<comment type="caution">
    <text evidence="1">The sequence shown here is derived from an EMBL/GenBank/DDBJ whole genome shotgun (WGS) entry which is preliminary data.</text>
</comment>
<name>E0E357_9FIRM</name>
<evidence type="ECO:0000313" key="1">
    <source>
        <dbReference type="EMBL" id="EFM64666.1"/>
    </source>
</evidence>
<dbReference type="OrthoDB" id="2227173at2"/>
<protein>
    <submittedName>
        <fullName evidence="1">Uncharacterized protein</fullName>
    </submittedName>
</protein>
<dbReference type="AlphaFoldDB" id="E0E357"/>
<accession>E0E357</accession>
<dbReference type="GeneID" id="84800693"/>
<reference evidence="1 2" key="1">
    <citation type="submission" date="2010-08" db="EMBL/GenBank/DDBJ databases">
        <authorList>
            <person name="Harkins D.M."/>
            <person name="Madupu R."/>
            <person name="Durkin A.S."/>
            <person name="Torralba M."/>
            <person name="Methe B."/>
            <person name="Sutton G.G."/>
            <person name="Nelson K.E."/>
        </authorList>
    </citation>
    <scope>NUCLEOTIDE SEQUENCE [LARGE SCALE GENOMIC DNA]</scope>
    <source>
        <strain evidence="1 2">DSM 17678</strain>
    </source>
</reference>
<dbReference type="eggNOG" id="ENOG5033WV5">
    <property type="taxonomic scope" value="Bacteria"/>
</dbReference>
<dbReference type="EMBL" id="ADGQ01000054">
    <property type="protein sequence ID" value="EFM64666.1"/>
    <property type="molecule type" value="Genomic_DNA"/>
</dbReference>